<evidence type="ECO:0000313" key="3">
    <source>
        <dbReference type="EMBL" id="POZ62007.1"/>
    </source>
</evidence>
<protein>
    <recommendedName>
        <fullName evidence="2">PF03932 family protein CutC</fullName>
    </recommendedName>
</protein>
<dbReference type="Gene3D" id="3.20.20.380">
    <property type="entry name" value="Copper homeostasis (CutC) domain"/>
    <property type="match status" value="1"/>
</dbReference>
<dbReference type="Pfam" id="PF03932">
    <property type="entry name" value="CutC"/>
    <property type="match status" value="1"/>
</dbReference>
<dbReference type="FunFam" id="3.20.20.380:FF:000001">
    <property type="entry name" value="Copper homeostasis protein CutC"/>
    <property type="match status" value="1"/>
</dbReference>
<comment type="caution">
    <text evidence="3">The sequence shown here is derived from an EMBL/GenBank/DDBJ whole genome shotgun (WGS) entry which is preliminary data.</text>
</comment>
<proteinExistence type="inferred from homology"/>
<evidence type="ECO:0000256" key="2">
    <source>
        <dbReference type="HAMAP-Rule" id="MF_00795"/>
    </source>
</evidence>
<name>A0A2S5DG59_9NEIS</name>
<dbReference type="InterPro" id="IPR036822">
    <property type="entry name" value="CutC-like_dom_sf"/>
</dbReference>
<dbReference type="OrthoDB" id="9815677at2"/>
<dbReference type="HAMAP" id="MF_00795">
    <property type="entry name" value="CutC"/>
    <property type="match status" value="1"/>
</dbReference>
<dbReference type="RefSeq" id="WP_103902678.1">
    <property type="nucleotide sequence ID" value="NZ_PQWB01000040.1"/>
</dbReference>
<dbReference type="EMBL" id="PQWB01000040">
    <property type="protein sequence ID" value="POZ62007.1"/>
    <property type="molecule type" value="Genomic_DNA"/>
</dbReference>
<dbReference type="GO" id="GO:0005507">
    <property type="term" value="F:copper ion binding"/>
    <property type="evidence" value="ECO:0007669"/>
    <property type="project" value="TreeGrafter"/>
</dbReference>
<sequence>MNKVLEICAGSLASCLAAQKGGAQRVELCDNLLEGGTTPSYGLLALARDSLGIEVNALIRPRGGDFLYSALEFETMARDIELCRKLGLDGVVIGMLTEDGDIDGPATRELAGLAGPMGVTFHRAFDMARDPEQALEEVIACGCHRLLSSGQAATALQGADLLSRLRAQAGERLIVMPGAGVRAGNVAELARRTGCAEFHASARAAVASAMCYRQAGLGMGAPGADEYARMETSPDEVRALRDALDGG</sequence>
<reference evidence="4" key="1">
    <citation type="submission" date="2018-02" db="EMBL/GenBank/DDBJ databases">
        <authorList>
            <person name="O'Hara-Hanley K."/>
            <person name="Soby S."/>
        </authorList>
    </citation>
    <scope>NUCLEOTIDE SEQUENCE [LARGE SCALE GENOMIC DNA]</scope>
    <source>
        <strain evidence="4">MWU14-2602</strain>
    </source>
</reference>
<organism evidence="3 4">
    <name type="scientific">Chromobacterium alticapitis</name>
    <dbReference type="NCBI Taxonomy" id="2073169"/>
    <lineage>
        <taxon>Bacteria</taxon>
        <taxon>Pseudomonadati</taxon>
        <taxon>Pseudomonadota</taxon>
        <taxon>Betaproteobacteria</taxon>
        <taxon>Neisseriales</taxon>
        <taxon>Chromobacteriaceae</taxon>
        <taxon>Chromobacterium</taxon>
    </lineage>
</organism>
<evidence type="ECO:0000313" key="4">
    <source>
        <dbReference type="Proteomes" id="UP000237082"/>
    </source>
</evidence>
<evidence type="ECO:0000256" key="1">
    <source>
        <dbReference type="ARBA" id="ARBA00007768"/>
    </source>
</evidence>
<comment type="caution">
    <text evidence="2">Once thought to be involved in copper homeostasis, experiments in E.coli have shown this is not the case.</text>
</comment>
<dbReference type="PANTHER" id="PTHR12598:SF0">
    <property type="entry name" value="COPPER HOMEOSTASIS PROTEIN CUTC HOMOLOG"/>
    <property type="match status" value="1"/>
</dbReference>
<dbReference type="InterPro" id="IPR005627">
    <property type="entry name" value="CutC-like"/>
</dbReference>
<keyword evidence="4" id="KW-1185">Reference proteome</keyword>
<dbReference type="AlphaFoldDB" id="A0A2S5DG59"/>
<dbReference type="Proteomes" id="UP000237082">
    <property type="component" value="Unassembled WGS sequence"/>
</dbReference>
<dbReference type="GO" id="GO:0005737">
    <property type="term" value="C:cytoplasm"/>
    <property type="evidence" value="ECO:0007669"/>
    <property type="project" value="UniProtKB-SubCell"/>
</dbReference>
<comment type="subcellular location">
    <subcellularLocation>
        <location evidence="2">Cytoplasm</location>
    </subcellularLocation>
</comment>
<dbReference type="PANTHER" id="PTHR12598">
    <property type="entry name" value="COPPER HOMEOSTASIS PROTEIN CUTC"/>
    <property type="match status" value="1"/>
</dbReference>
<gene>
    <name evidence="2" type="primary">cutC</name>
    <name evidence="3" type="ORF">C2I19_10675</name>
</gene>
<comment type="similarity">
    <text evidence="1 2">Belongs to the CutC family.</text>
</comment>
<keyword evidence="2" id="KW-0963">Cytoplasm</keyword>
<accession>A0A2S5DG59</accession>
<dbReference type="SUPFAM" id="SSF110395">
    <property type="entry name" value="CutC-like"/>
    <property type="match status" value="1"/>
</dbReference>